<evidence type="ECO:0000313" key="3">
    <source>
        <dbReference type="Proteomes" id="UP001155241"/>
    </source>
</evidence>
<proteinExistence type="predicted"/>
<keyword evidence="3" id="KW-1185">Reference proteome</keyword>
<dbReference type="EMBL" id="JAMXLR010000092">
    <property type="protein sequence ID" value="MCO6047794.1"/>
    <property type="molecule type" value="Genomic_DNA"/>
</dbReference>
<protein>
    <submittedName>
        <fullName evidence="2">DUF4261 domain-containing protein</fullName>
    </submittedName>
</protein>
<dbReference type="Proteomes" id="UP001155241">
    <property type="component" value="Unassembled WGS sequence"/>
</dbReference>
<gene>
    <name evidence="2" type="ORF">NG895_28145</name>
</gene>
<evidence type="ECO:0000259" key="1">
    <source>
        <dbReference type="Pfam" id="PF14080"/>
    </source>
</evidence>
<dbReference type="RefSeq" id="WP_252855901.1">
    <property type="nucleotide sequence ID" value="NZ_JAMXLR010000092.1"/>
</dbReference>
<organism evidence="2 3">
    <name type="scientific">Aeoliella straminimaris</name>
    <dbReference type="NCBI Taxonomy" id="2954799"/>
    <lineage>
        <taxon>Bacteria</taxon>
        <taxon>Pseudomonadati</taxon>
        <taxon>Planctomycetota</taxon>
        <taxon>Planctomycetia</taxon>
        <taxon>Pirellulales</taxon>
        <taxon>Lacipirellulaceae</taxon>
        <taxon>Aeoliella</taxon>
    </lineage>
</organism>
<accession>A0A9X2FIF9</accession>
<name>A0A9X2FIF9_9BACT</name>
<sequence>MQAVEFHFHEPPIIDFEAVRQRASEILGGEIEMPASEKDNAHLFAHVEHMIEYADRAAPPQTWLLQSDQPIKIENYAADIQQSWFCRDAESLLAGATHSLLVTEMLSRRLEPATRMQLFHGVLQAVAEQLEPVAMVAKHSQQVVLVSDYLDAVDVPPIKRPGSLNMRFFNISNTPGDKLMDTRGLTEIGLHDLQCHFRELEPNDVSAVLYNTAMYVFEKGLVLESGHTVEGIEPGSKWRCQFENALVPPERQVLDLNPGAPYAAGRREE</sequence>
<dbReference type="InterPro" id="IPR025357">
    <property type="entry name" value="DUF4261"/>
</dbReference>
<dbReference type="Pfam" id="PF14080">
    <property type="entry name" value="DUF4261"/>
    <property type="match status" value="1"/>
</dbReference>
<feature type="domain" description="DUF4261" evidence="1">
    <location>
        <begin position="181"/>
        <end position="257"/>
    </location>
</feature>
<reference evidence="2" key="1">
    <citation type="submission" date="2022-06" db="EMBL/GenBank/DDBJ databases">
        <title>Aeoliella straminimaris, a novel planctomycete from sediments.</title>
        <authorList>
            <person name="Vitorino I.R."/>
            <person name="Lage O.M."/>
        </authorList>
    </citation>
    <scope>NUCLEOTIDE SEQUENCE</scope>
    <source>
        <strain evidence="2">ICT_H6.2</strain>
    </source>
</reference>
<comment type="caution">
    <text evidence="2">The sequence shown here is derived from an EMBL/GenBank/DDBJ whole genome shotgun (WGS) entry which is preliminary data.</text>
</comment>
<dbReference type="AlphaFoldDB" id="A0A9X2FIF9"/>
<evidence type="ECO:0000313" key="2">
    <source>
        <dbReference type="EMBL" id="MCO6047794.1"/>
    </source>
</evidence>